<dbReference type="Proteomes" id="UP001464891">
    <property type="component" value="Unassembled WGS sequence"/>
</dbReference>
<evidence type="ECO:0000313" key="1">
    <source>
        <dbReference type="EMBL" id="MEP0817455.1"/>
    </source>
</evidence>
<dbReference type="Pfam" id="PF08852">
    <property type="entry name" value="DUF1822"/>
    <property type="match status" value="1"/>
</dbReference>
<comment type="caution">
    <text evidence="1">The sequence shown here is derived from an EMBL/GenBank/DDBJ whole genome shotgun (WGS) entry which is preliminary data.</text>
</comment>
<protein>
    <submittedName>
        <fullName evidence="1">DUF1822 family protein</fullName>
    </submittedName>
</protein>
<dbReference type="EMBL" id="JAMPKM010000005">
    <property type="protein sequence ID" value="MEP0817455.1"/>
    <property type="molecule type" value="Genomic_DNA"/>
</dbReference>
<dbReference type="RefSeq" id="WP_190435433.1">
    <property type="nucleotide sequence ID" value="NZ_JAMPKM010000005.1"/>
</dbReference>
<proteinExistence type="predicted"/>
<dbReference type="InterPro" id="IPR014951">
    <property type="entry name" value="DUF1822"/>
</dbReference>
<keyword evidence="2" id="KW-1185">Reference proteome</keyword>
<gene>
    <name evidence="1" type="ORF">NC998_10145</name>
</gene>
<organism evidence="1 2">
    <name type="scientific">Trichocoleus desertorum GB2-A4</name>
    <dbReference type="NCBI Taxonomy" id="2933944"/>
    <lineage>
        <taxon>Bacteria</taxon>
        <taxon>Bacillati</taxon>
        <taxon>Cyanobacteriota</taxon>
        <taxon>Cyanophyceae</taxon>
        <taxon>Leptolyngbyales</taxon>
        <taxon>Trichocoleusaceae</taxon>
        <taxon>Trichocoleus</taxon>
    </lineage>
</organism>
<accession>A0ABV0J6R4</accession>
<sequence>MNSTHTPLLTVPLSRDAHAWARKFAAEQINPHHGKRVYLNTLAVYAVHTYLRWIRIATDLSQGDSWQLHLQAVLDVADLVIPDLGKLECRPILPEATVCHLPPETLDQRIGYVGVQFQTQLDAVRLVGFVPAIAPSPSPPTQLPLTEFQALANLVAHLHHLQSIQATSAPEPHIAAPTVPVNLGRWLQNTFEVGWQTWEDLFGGDLRPAFNFRGDRSSPAIASSEASLEPLTGIRRGKLIELGGQPTAHVAALVVGVTPLADTSEIKHEVLLRVHPTREQRFLPPNLQLIVLDAANQPVLDASGTPLAVHSHQTDNFIQLLLRGKTGEQFHVRLVLGDVSVTEKFVI</sequence>
<reference evidence="1 2" key="1">
    <citation type="submission" date="2022-04" db="EMBL/GenBank/DDBJ databases">
        <title>Positive selection, recombination, and allopatry shape intraspecific diversity of widespread and dominant cyanobacteria.</title>
        <authorList>
            <person name="Wei J."/>
            <person name="Shu W."/>
            <person name="Hu C."/>
        </authorList>
    </citation>
    <scope>NUCLEOTIDE SEQUENCE [LARGE SCALE GENOMIC DNA]</scope>
    <source>
        <strain evidence="1 2">GB2-A4</strain>
    </source>
</reference>
<name>A0ABV0J6R4_9CYAN</name>
<evidence type="ECO:0000313" key="2">
    <source>
        <dbReference type="Proteomes" id="UP001464891"/>
    </source>
</evidence>